<dbReference type="GO" id="GO:0016887">
    <property type="term" value="F:ATP hydrolysis activity"/>
    <property type="evidence" value="ECO:0007669"/>
    <property type="project" value="InterPro"/>
</dbReference>
<keyword evidence="1" id="KW-0547">Nucleotide-binding</keyword>
<keyword evidence="2" id="KW-0067">ATP-binding</keyword>
<dbReference type="Gene3D" id="3.40.50.300">
    <property type="entry name" value="P-loop containing nucleotide triphosphate hydrolases"/>
    <property type="match status" value="2"/>
</dbReference>
<dbReference type="SMART" id="SM00382">
    <property type="entry name" value="AAA"/>
    <property type="match status" value="2"/>
</dbReference>
<dbReference type="SUPFAM" id="SSF52540">
    <property type="entry name" value="P-loop containing nucleoside triphosphate hydrolases"/>
    <property type="match status" value="2"/>
</dbReference>
<dbReference type="InterPro" id="IPR032781">
    <property type="entry name" value="ABC_tran_Xtn"/>
</dbReference>
<dbReference type="Proteomes" id="UP000198534">
    <property type="component" value="Unassembled WGS sequence"/>
</dbReference>
<dbReference type="CDD" id="cd03221">
    <property type="entry name" value="ABCF_EF-3"/>
    <property type="match status" value="2"/>
</dbReference>
<dbReference type="RefSeq" id="WP_245726378.1">
    <property type="nucleotide sequence ID" value="NZ_FNNQ01000019.1"/>
</dbReference>
<gene>
    <name evidence="4" type="ORF">SAMN05444487_11933</name>
</gene>
<dbReference type="FunFam" id="3.40.50.300:FF:000011">
    <property type="entry name" value="Putative ABC transporter ATP-binding component"/>
    <property type="match status" value="1"/>
</dbReference>
<dbReference type="InterPro" id="IPR027417">
    <property type="entry name" value="P-loop_NTPase"/>
</dbReference>
<dbReference type="PANTHER" id="PTHR42855">
    <property type="entry name" value="ABC TRANSPORTER ATP-BINDING SUBUNIT"/>
    <property type="match status" value="1"/>
</dbReference>
<feature type="domain" description="ABC transporter" evidence="3">
    <location>
        <begin position="337"/>
        <end position="549"/>
    </location>
</feature>
<dbReference type="InterPro" id="IPR017871">
    <property type="entry name" value="ABC_transporter-like_CS"/>
</dbReference>
<dbReference type="Pfam" id="PF12848">
    <property type="entry name" value="ABC_tran_Xtn"/>
    <property type="match status" value="1"/>
</dbReference>
<accession>A0A1H3C229</accession>
<dbReference type="STRING" id="1048340.SAMN05444487_11933"/>
<dbReference type="FunFam" id="3.40.50.300:FF:001807">
    <property type="entry name" value="ABC transporter ATP-binding protein"/>
    <property type="match status" value="1"/>
</dbReference>
<keyword evidence="5" id="KW-1185">Reference proteome</keyword>
<evidence type="ECO:0000256" key="1">
    <source>
        <dbReference type="ARBA" id="ARBA00022741"/>
    </source>
</evidence>
<dbReference type="PROSITE" id="PS00211">
    <property type="entry name" value="ABC_TRANSPORTER_1"/>
    <property type="match status" value="2"/>
</dbReference>
<dbReference type="InterPro" id="IPR003593">
    <property type="entry name" value="AAA+_ATPase"/>
</dbReference>
<organism evidence="4 5">
    <name type="scientific">Marininema mesophilum</name>
    <dbReference type="NCBI Taxonomy" id="1048340"/>
    <lineage>
        <taxon>Bacteria</taxon>
        <taxon>Bacillati</taxon>
        <taxon>Bacillota</taxon>
        <taxon>Bacilli</taxon>
        <taxon>Bacillales</taxon>
        <taxon>Thermoactinomycetaceae</taxon>
        <taxon>Marininema</taxon>
    </lineage>
</organism>
<name>A0A1H3C229_9BACL</name>
<dbReference type="InterPro" id="IPR003439">
    <property type="entry name" value="ABC_transporter-like_ATP-bd"/>
</dbReference>
<dbReference type="Pfam" id="PF00005">
    <property type="entry name" value="ABC_tran"/>
    <property type="match status" value="2"/>
</dbReference>
<evidence type="ECO:0000313" key="4">
    <source>
        <dbReference type="EMBL" id="SDX48156.1"/>
    </source>
</evidence>
<dbReference type="PANTHER" id="PTHR42855:SF2">
    <property type="entry name" value="DRUG RESISTANCE ABC TRANSPORTER,ATP-BINDING PROTEIN"/>
    <property type="match status" value="1"/>
</dbReference>
<dbReference type="AlphaFoldDB" id="A0A1H3C229"/>
<dbReference type="EMBL" id="FNNQ01000019">
    <property type="protein sequence ID" value="SDX48156.1"/>
    <property type="molecule type" value="Genomic_DNA"/>
</dbReference>
<dbReference type="PROSITE" id="PS50893">
    <property type="entry name" value="ABC_TRANSPORTER_2"/>
    <property type="match status" value="2"/>
</dbReference>
<feature type="domain" description="ABC transporter" evidence="3">
    <location>
        <begin position="4"/>
        <end position="261"/>
    </location>
</feature>
<reference evidence="4 5" key="1">
    <citation type="submission" date="2016-10" db="EMBL/GenBank/DDBJ databases">
        <authorList>
            <person name="de Groot N.N."/>
        </authorList>
    </citation>
    <scope>NUCLEOTIDE SEQUENCE [LARGE SCALE GENOMIC DNA]</scope>
    <source>
        <strain evidence="4 5">DSM 45610</strain>
    </source>
</reference>
<sequence>MILCATNRVGKLIGTHWVFENITMDIRDGEKIGWVGPNGCGKTTLLRILAGEETPDRGEVFHRKGAKIGYLTQIPHFSREVSVREALLDTFDQTQALQLELNRLSEQMGDPSLSEEKLERILLRFQNTQEAFERSGGYEQEAKVRKVAHGLGFSEEMLESSFHILSGGEKTKVGLARILLQEPDLLLLDEPTNHLDLAAVEWLEEYLSRSTATVIVVSHDRTFLDRAVHRIFDIEGGELVIYEGGYSAFVKEKEKRLLIEFEAYQEQQKKIKKMKEAIKRLREWANRANPPNDGMHRRANSMEKALNRIERLKKPVLERKKIGLTFEMEERSGQDVLILKDVSKWFGDRILLEDVDLQVRFRERLAILGGNGSGKTTLLKMATSQLEPDIGEVRLGSGAKVGYLSQAGWEGGEDLTVLEAFREEVPVEEGEARRLLAKFLFYGYAVFRPVGQISGGERMRLRLAQLMYQEVNFLILDEPTNHLDIDSREALEEALLDFTGTILAVSHDRWFLNRLFAPVFWLEEGSLLRYEGNYDQAREKRQQRLIGNKGENY</sequence>
<proteinExistence type="predicted"/>
<evidence type="ECO:0000313" key="5">
    <source>
        <dbReference type="Proteomes" id="UP000198534"/>
    </source>
</evidence>
<evidence type="ECO:0000256" key="2">
    <source>
        <dbReference type="ARBA" id="ARBA00022840"/>
    </source>
</evidence>
<dbReference type="InterPro" id="IPR051309">
    <property type="entry name" value="ABCF_ATPase"/>
</dbReference>
<dbReference type="NCBIfam" id="NF000355">
    <property type="entry name" value="ribo_prot_ABC_F"/>
    <property type="match status" value="1"/>
</dbReference>
<protein>
    <submittedName>
        <fullName evidence="4">ATPase components of ABC transporters with duplicated ATPase domains</fullName>
    </submittedName>
</protein>
<dbReference type="GO" id="GO:0005524">
    <property type="term" value="F:ATP binding"/>
    <property type="evidence" value="ECO:0007669"/>
    <property type="project" value="UniProtKB-KW"/>
</dbReference>
<evidence type="ECO:0000259" key="3">
    <source>
        <dbReference type="PROSITE" id="PS50893"/>
    </source>
</evidence>